<dbReference type="PANTHER" id="PTHR13780:SF35">
    <property type="entry name" value="LD22662P"/>
    <property type="match status" value="1"/>
</dbReference>
<reference evidence="8" key="1">
    <citation type="submission" date="2017-02" db="UniProtKB">
        <authorList>
            <consortium name="WormBaseParasite"/>
        </authorList>
    </citation>
    <scope>IDENTIFICATION</scope>
</reference>
<dbReference type="GO" id="GO:0019901">
    <property type="term" value="F:protein kinase binding"/>
    <property type="evidence" value="ECO:0007669"/>
    <property type="project" value="TreeGrafter"/>
</dbReference>
<dbReference type="GO" id="GO:0019887">
    <property type="term" value="F:protein kinase regulator activity"/>
    <property type="evidence" value="ECO:0007669"/>
    <property type="project" value="TreeGrafter"/>
</dbReference>
<dbReference type="GO" id="GO:0016208">
    <property type="term" value="F:AMP binding"/>
    <property type="evidence" value="ECO:0007669"/>
    <property type="project" value="TreeGrafter"/>
</dbReference>
<dbReference type="AlphaFoldDB" id="A0A0N5B0Q1"/>
<evidence type="ECO:0000313" key="7">
    <source>
        <dbReference type="Proteomes" id="UP000046393"/>
    </source>
</evidence>
<protein>
    <submittedName>
        <fullName evidence="8">CBS domain-containing protein</fullName>
    </submittedName>
</protein>
<evidence type="ECO:0000256" key="1">
    <source>
        <dbReference type="ARBA" id="ARBA00006750"/>
    </source>
</evidence>
<dbReference type="GO" id="GO:0031588">
    <property type="term" value="C:nucleotide-activated protein kinase complex"/>
    <property type="evidence" value="ECO:0007669"/>
    <property type="project" value="TreeGrafter"/>
</dbReference>
<dbReference type="PROSITE" id="PS51371">
    <property type="entry name" value="CBS"/>
    <property type="match status" value="2"/>
</dbReference>
<organism evidence="7 8">
    <name type="scientific">Syphacia muris</name>
    <dbReference type="NCBI Taxonomy" id="451379"/>
    <lineage>
        <taxon>Eukaryota</taxon>
        <taxon>Metazoa</taxon>
        <taxon>Ecdysozoa</taxon>
        <taxon>Nematoda</taxon>
        <taxon>Chromadorea</taxon>
        <taxon>Rhabditida</taxon>
        <taxon>Spirurina</taxon>
        <taxon>Oxyuridomorpha</taxon>
        <taxon>Oxyuroidea</taxon>
        <taxon>Oxyuridae</taxon>
        <taxon>Syphacia</taxon>
    </lineage>
</organism>
<proteinExistence type="inferred from homology"/>
<dbReference type="GO" id="GO:0005634">
    <property type="term" value="C:nucleus"/>
    <property type="evidence" value="ECO:0007669"/>
    <property type="project" value="TreeGrafter"/>
</dbReference>
<evidence type="ECO:0000259" key="6">
    <source>
        <dbReference type="PROSITE" id="PS51371"/>
    </source>
</evidence>
<keyword evidence="2" id="KW-0677">Repeat</keyword>
<feature type="domain" description="CBS" evidence="6">
    <location>
        <begin position="541"/>
        <end position="599"/>
    </location>
</feature>
<evidence type="ECO:0000256" key="5">
    <source>
        <dbReference type="PROSITE-ProRule" id="PRU00703"/>
    </source>
</evidence>
<dbReference type="STRING" id="451379.A0A0N5B0Q1"/>
<dbReference type="WBParaSite" id="SMUV_0001085301-mRNA-1">
    <property type="protein sequence ID" value="SMUV_0001085301-mRNA-1"/>
    <property type="gene ID" value="SMUV_0001085301"/>
</dbReference>
<dbReference type="PANTHER" id="PTHR13780">
    <property type="entry name" value="AMP-ACTIVATED PROTEIN KINASE, GAMMA REGULATORY SUBUNIT"/>
    <property type="match status" value="1"/>
</dbReference>
<dbReference type="Gene3D" id="3.10.580.10">
    <property type="entry name" value="CBS-domain"/>
    <property type="match status" value="2"/>
</dbReference>
<dbReference type="SUPFAM" id="SSF54631">
    <property type="entry name" value="CBS-domain pair"/>
    <property type="match status" value="2"/>
</dbReference>
<accession>A0A0N5B0Q1</accession>
<dbReference type="GO" id="GO:0005737">
    <property type="term" value="C:cytoplasm"/>
    <property type="evidence" value="ECO:0007669"/>
    <property type="project" value="TreeGrafter"/>
</dbReference>
<dbReference type="SMART" id="SM00116">
    <property type="entry name" value="CBS"/>
    <property type="match status" value="3"/>
</dbReference>
<name>A0A0N5B0Q1_9BILA</name>
<evidence type="ECO:0000256" key="2">
    <source>
        <dbReference type="ARBA" id="ARBA00022737"/>
    </source>
</evidence>
<dbReference type="Proteomes" id="UP000046393">
    <property type="component" value="Unplaced"/>
</dbReference>
<feature type="domain" description="CBS" evidence="6">
    <location>
        <begin position="472"/>
        <end position="528"/>
    </location>
</feature>
<keyword evidence="3 5" id="KW-0129">CBS domain</keyword>
<evidence type="ECO:0000313" key="8">
    <source>
        <dbReference type="WBParaSite" id="SMUV_0001085301-mRNA-1"/>
    </source>
</evidence>
<evidence type="ECO:0000256" key="3">
    <source>
        <dbReference type="ARBA" id="ARBA00023122"/>
    </source>
</evidence>
<keyword evidence="7" id="KW-1185">Reference proteome</keyword>
<dbReference type="InterPro" id="IPR050511">
    <property type="entry name" value="AMPK_gamma/SDS23_families"/>
</dbReference>
<dbReference type="InterPro" id="IPR000644">
    <property type="entry name" value="CBS_dom"/>
</dbReference>
<evidence type="ECO:0000256" key="4">
    <source>
        <dbReference type="ARBA" id="ARBA00025878"/>
    </source>
</evidence>
<dbReference type="InterPro" id="IPR046342">
    <property type="entry name" value="CBS_dom_sf"/>
</dbReference>
<sequence length="619" mass="70062">MQQQQHKLQPYNVYIRHECDDIDTPESSSPSKRFFDSFREKISLRSHHNSVSGPSEDSNCDEVFTNVELPPPYYDPPKECFDYYGHSVPMDSGYLTSGSRSRSSSDVAPQNSSRLGTLIIFPVAPPPSPEWNFDEKMSYSSELSNCSHTLRNVSERYCSGSCIMKGGSRLPLLKIPTHNFSFSHKHCTHHVARSSSPLNIFDDRRFYRNTELSSSPNERFSLFPLSPSSVPRQTCSGRCRAASSSIVLDGHSSPIGNFAIVFKESAGSPSVPSSPVPVKAEFENVVLESPNYAYSLFMKTQDPYNLAPHSGMVATFDLEMNVRQAYSAMVQNNFRTVAVTDTLNGVYVHLFTTHDFVEMAVRYYDSSRGITCIKELEGLKLSDWCKTKASEGCLLDYFLVLEKVFDMLQLMDQRSLDWLPSVEPTHNSLVYCISFKRALRYLCSHTHFLLQLPQLPYPKFMQETPKDLGLGVWKNFFKADCKQTLIEVCRLMTSHKISSIPIVDENNKLLGVFAESDILHLNLYEKLEAPMSEVLIDLRKVPPRLYTCNINDNLLRVTQIMSAAYVYRLMVVEGDFSLVGIISVRDLIRFMILEPPLDPNGAIRGLEIEGGIRKIDNSQ</sequence>
<dbReference type="Pfam" id="PF00571">
    <property type="entry name" value="CBS"/>
    <property type="match status" value="2"/>
</dbReference>
<comment type="subunit">
    <text evidence="4">AMPK is a heterotrimer of an alpha catalytic subunit (PRKAA1 or PRKAA2), a beta (PRKAB1 or PRKAB2) and a gamma non-catalytic subunits (PRKAG1, PRKAG2 or PRKAG3). Interacts with FNIP1 and FNIP2.</text>
</comment>
<comment type="similarity">
    <text evidence="1">Belongs to the 5'-AMP-activated protein kinase gamma subunit family.</text>
</comment>